<dbReference type="GO" id="GO:0003700">
    <property type="term" value="F:DNA-binding transcription factor activity"/>
    <property type="evidence" value="ECO:0007669"/>
    <property type="project" value="InterPro"/>
</dbReference>
<dbReference type="PANTHER" id="PTHR33164:SF99">
    <property type="entry name" value="MARR FAMILY REGULATORY PROTEIN"/>
    <property type="match status" value="1"/>
</dbReference>
<gene>
    <name evidence="2" type="ORF">FNH09_10150</name>
</gene>
<dbReference type="Gene3D" id="1.10.10.10">
    <property type="entry name" value="Winged helix-like DNA-binding domain superfamily/Winged helix DNA-binding domain"/>
    <property type="match status" value="1"/>
</dbReference>
<dbReference type="InterPro" id="IPR039422">
    <property type="entry name" value="MarR/SlyA-like"/>
</dbReference>
<keyword evidence="3" id="KW-1185">Reference proteome</keyword>
<sequence length="168" mass="18245">MTHDDGSDGGSGDRSAVLATRLGYLLKHAQLRLAEESVRALAPFGVDGRELAVLAVLAGDRPLSQAEAAAVLGVDRTTMVALVDTLEGKRFVERRRSDRDRRRNIVELTPEGRDRFRDAERARLEGERRFLAPLSGPDADHLIRSLRALVDPGEHGGAEQDASAGRGE</sequence>
<dbReference type="SUPFAM" id="SSF46785">
    <property type="entry name" value="Winged helix' DNA-binding domain"/>
    <property type="match status" value="1"/>
</dbReference>
<reference evidence="2 3" key="1">
    <citation type="submission" date="2019-07" db="EMBL/GenBank/DDBJ databases">
        <title>New species of Amycolatopsis and Streptomyces.</title>
        <authorList>
            <person name="Duangmal K."/>
            <person name="Teo W.F.A."/>
            <person name="Lipun K."/>
        </authorList>
    </citation>
    <scope>NUCLEOTIDE SEQUENCE [LARGE SCALE GENOMIC DNA]</scope>
    <source>
        <strain evidence="2 3">NBRC 109810</strain>
    </source>
</reference>
<feature type="domain" description="HTH marR-type" evidence="1">
    <location>
        <begin position="19"/>
        <end position="151"/>
    </location>
</feature>
<protein>
    <submittedName>
        <fullName evidence="2">MarR family transcriptional regulator</fullName>
    </submittedName>
</protein>
<dbReference type="InterPro" id="IPR036388">
    <property type="entry name" value="WH-like_DNA-bd_sf"/>
</dbReference>
<dbReference type="Proteomes" id="UP000325849">
    <property type="component" value="Unassembled WGS sequence"/>
</dbReference>
<dbReference type="RefSeq" id="WP_162468346.1">
    <property type="nucleotide sequence ID" value="NZ_JBHJTU010000019.1"/>
</dbReference>
<dbReference type="AlphaFoldDB" id="A0A5N8V8Q3"/>
<proteinExistence type="predicted"/>
<accession>A0A5N8V8Q3</accession>
<comment type="caution">
    <text evidence="2">The sequence shown here is derived from an EMBL/GenBank/DDBJ whole genome shotgun (WGS) entry which is preliminary data.</text>
</comment>
<dbReference type="InterPro" id="IPR000835">
    <property type="entry name" value="HTH_MarR-typ"/>
</dbReference>
<dbReference type="GO" id="GO:0006950">
    <property type="term" value="P:response to stress"/>
    <property type="evidence" value="ECO:0007669"/>
    <property type="project" value="TreeGrafter"/>
</dbReference>
<dbReference type="InterPro" id="IPR036390">
    <property type="entry name" value="WH_DNA-bd_sf"/>
</dbReference>
<name>A0A5N8V8Q3_9ACTN</name>
<organism evidence="2 3">
    <name type="scientific">Streptomyces adustus</name>
    <dbReference type="NCBI Taxonomy" id="1609272"/>
    <lineage>
        <taxon>Bacteria</taxon>
        <taxon>Bacillati</taxon>
        <taxon>Actinomycetota</taxon>
        <taxon>Actinomycetes</taxon>
        <taxon>Kitasatosporales</taxon>
        <taxon>Streptomycetaceae</taxon>
        <taxon>Streptomyces</taxon>
    </lineage>
</organism>
<dbReference type="Pfam" id="PF12802">
    <property type="entry name" value="MarR_2"/>
    <property type="match status" value="1"/>
</dbReference>
<dbReference type="EMBL" id="VJZD01000029">
    <property type="protein sequence ID" value="MPY31630.1"/>
    <property type="molecule type" value="Genomic_DNA"/>
</dbReference>
<dbReference type="SMART" id="SM00347">
    <property type="entry name" value="HTH_MARR"/>
    <property type="match status" value="1"/>
</dbReference>
<dbReference type="PANTHER" id="PTHR33164">
    <property type="entry name" value="TRANSCRIPTIONAL REGULATOR, MARR FAMILY"/>
    <property type="match status" value="1"/>
</dbReference>
<dbReference type="PRINTS" id="PR00598">
    <property type="entry name" value="HTHMARR"/>
</dbReference>
<evidence type="ECO:0000313" key="2">
    <source>
        <dbReference type="EMBL" id="MPY31630.1"/>
    </source>
</evidence>
<evidence type="ECO:0000313" key="3">
    <source>
        <dbReference type="Proteomes" id="UP000325849"/>
    </source>
</evidence>
<evidence type="ECO:0000259" key="1">
    <source>
        <dbReference type="PROSITE" id="PS50995"/>
    </source>
</evidence>
<dbReference type="PROSITE" id="PS50995">
    <property type="entry name" value="HTH_MARR_2"/>
    <property type="match status" value="1"/>
</dbReference>